<keyword evidence="2" id="KW-0472">Membrane</keyword>
<sequence length="191" mass="20446">MTAGPDAASGAATAPFRQDPAAGRDAGPCRADRSRTTLILGMAGCLAFVVLGAVLLLPVPVIGIPALLFFGYGFFALLRAWQDPGPALAFDTDGLRLYASRPELPPIPWDGIRELRRISLRGNRFVLVIVDDPAPFMPPAGPVQRLLRRANAAFGSPLQISANGIRGNFDALVAELERRRAAAIEAQRRHV</sequence>
<feature type="region of interest" description="Disordered" evidence="1">
    <location>
        <begin position="1"/>
        <end position="29"/>
    </location>
</feature>
<keyword evidence="4" id="KW-1185">Reference proteome</keyword>
<comment type="caution">
    <text evidence="3">The sequence shown here is derived from an EMBL/GenBank/DDBJ whole genome shotgun (WGS) entry which is preliminary data.</text>
</comment>
<organism evidence="3 4">
    <name type="scientific">Marinibaculum pumilum</name>
    <dbReference type="NCBI Taxonomy" id="1766165"/>
    <lineage>
        <taxon>Bacteria</taxon>
        <taxon>Pseudomonadati</taxon>
        <taxon>Pseudomonadota</taxon>
        <taxon>Alphaproteobacteria</taxon>
        <taxon>Rhodospirillales</taxon>
        <taxon>Rhodospirillaceae</taxon>
        <taxon>Marinibaculum</taxon>
    </lineage>
</organism>
<feature type="compositionally biased region" description="Low complexity" evidence="1">
    <location>
        <begin position="1"/>
        <end position="15"/>
    </location>
</feature>
<dbReference type="RefSeq" id="WP_379898069.1">
    <property type="nucleotide sequence ID" value="NZ_JBHRTR010000009.1"/>
</dbReference>
<proteinExistence type="predicted"/>
<dbReference type="InterPro" id="IPR048136">
    <property type="entry name" value="STM3941-like"/>
</dbReference>
<name>A0ABV7KVB9_9PROT</name>
<dbReference type="Proteomes" id="UP001595528">
    <property type="component" value="Unassembled WGS sequence"/>
</dbReference>
<gene>
    <name evidence="3" type="ORF">ACFOGJ_03155</name>
</gene>
<reference evidence="4" key="1">
    <citation type="journal article" date="2019" name="Int. J. Syst. Evol. Microbiol.">
        <title>The Global Catalogue of Microorganisms (GCM) 10K type strain sequencing project: providing services to taxonomists for standard genome sequencing and annotation.</title>
        <authorList>
            <consortium name="The Broad Institute Genomics Platform"/>
            <consortium name="The Broad Institute Genome Sequencing Center for Infectious Disease"/>
            <person name="Wu L."/>
            <person name="Ma J."/>
        </authorList>
    </citation>
    <scope>NUCLEOTIDE SEQUENCE [LARGE SCALE GENOMIC DNA]</scope>
    <source>
        <strain evidence="4">KCTC 42964</strain>
    </source>
</reference>
<dbReference type="NCBIfam" id="NF041635">
    <property type="entry name" value="STM3941_fam"/>
    <property type="match status" value="1"/>
</dbReference>
<evidence type="ECO:0000256" key="1">
    <source>
        <dbReference type="SAM" id="MobiDB-lite"/>
    </source>
</evidence>
<protein>
    <submittedName>
        <fullName evidence="3">STM3941 family protein</fullName>
    </submittedName>
</protein>
<accession>A0ABV7KVB9</accession>
<keyword evidence="2" id="KW-1133">Transmembrane helix</keyword>
<dbReference type="EMBL" id="JBHRTR010000009">
    <property type="protein sequence ID" value="MFC3226209.1"/>
    <property type="molecule type" value="Genomic_DNA"/>
</dbReference>
<keyword evidence="2" id="KW-0812">Transmembrane</keyword>
<evidence type="ECO:0000313" key="3">
    <source>
        <dbReference type="EMBL" id="MFC3226209.1"/>
    </source>
</evidence>
<feature type="transmembrane region" description="Helical" evidence="2">
    <location>
        <begin position="62"/>
        <end position="81"/>
    </location>
</feature>
<evidence type="ECO:0000313" key="4">
    <source>
        <dbReference type="Proteomes" id="UP001595528"/>
    </source>
</evidence>
<feature type="transmembrane region" description="Helical" evidence="2">
    <location>
        <begin position="38"/>
        <end position="56"/>
    </location>
</feature>
<evidence type="ECO:0000256" key="2">
    <source>
        <dbReference type="SAM" id="Phobius"/>
    </source>
</evidence>